<keyword evidence="2" id="KW-1185">Reference proteome</keyword>
<dbReference type="RefSeq" id="WP_010852571.1">
    <property type="nucleotide sequence ID" value="NZ_AQHR01000018.1"/>
</dbReference>
<gene>
    <name evidence="1" type="ORF">ADIS_0422</name>
</gene>
<comment type="caution">
    <text evidence="1">The sequence shown here is derived from an EMBL/GenBank/DDBJ whole genome shotgun (WGS) entry which is preliminary data.</text>
</comment>
<evidence type="ECO:0000313" key="1">
    <source>
        <dbReference type="EMBL" id="EON79085.1"/>
    </source>
</evidence>
<name>R7ZYD4_9BACT</name>
<dbReference type="AlphaFoldDB" id="R7ZYD4"/>
<evidence type="ECO:0000313" key="2">
    <source>
        <dbReference type="Proteomes" id="UP000013909"/>
    </source>
</evidence>
<proteinExistence type="predicted"/>
<sequence length="62" mass="6995">MYTVPELLKKEAYSKMWHVFIKKTYKGAKQAVGYLGRDLFMCGDCGTGRMVYGLAGEKGRDP</sequence>
<organism evidence="1 2">
    <name type="scientific">Lunatimonas lonarensis</name>
    <dbReference type="NCBI Taxonomy" id="1232681"/>
    <lineage>
        <taxon>Bacteria</taxon>
        <taxon>Pseudomonadati</taxon>
        <taxon>Bacteroidota</taxon>
        <taxon>Cytophagia</taxon>
        <taxon>Cytophagales</taxon>
        <taxon>Cyclobacteriaceae</taxon>
    </lineage>
</organism>
<dbReference type="EMBL" id="AQHR01000018">
    <property type="protein sequence ID" value="EON79085.1"/>
    <property type="molecule type" value="Genomic_DNA"/>
</dbReference>
<dbReference type="Proteomes" id="UP000013909">
    <property type="component" value="Unassembled WGS sequence"/>
</dbReference>
<accession>R7ZYD4</accession>
<protein>
    <submittedName>
        <fullName evidence="1">Uncharacterized protein</fullName>
    </submittedName>
</protein>
<reference evidence="1 2" key="1">
    <citation type="submission" date="2013-02" db="EMBL/GenBank/DDBJ databases">
        <title>A novel strain isolated from Lonar lake, Maharashtra, India.</title>
        <authorList>
            <person name="Singh A."/>
        </authorList>
    </citation>
    <scope>NUCLEOTIDE SEQUENCE [LARGE SCALE GENOMIC DNA]</scope>
    <source>
        <strain evidence="1 2">AK24</strain>
    </source>
</reference>